<evidence type="ECO:0000256" key="3">
    <source>
        <dbReference type="ARBA" id="ARBA00022832"/>
    </source>
</evidence>
<dbReference type="FunFam" id="1.10.12.10:FF:000004">
    <property type="entry name" value="Delta3,5-delta2,4-dienoyl-CoA isomerase"/>
    <property type="match status" value="1"/>
</dbReference>
<evidence type="ECO:0000313" key="7">
    <source>
        <dbReference type="Proteomes" id="UP000521872"/>
    </source>
</evidence>
<evidence type="ECO:0000313" key="6">
    <source>
        <dbReference type="EMBL" id="KAF4620852.1"/>
    </source>
</evidence>
<evidence type="ECO:0000256" key="4">
    <source>
        <dbReference type="ARBA" id="ARBA00023098"/>
    </source>
</evidence>
<comment type="pathway">
    <text evidence="1">Lipid metabolism; fatty acid beta-oxidation.</text>
</comment>
<protein>
    <recommendedName>
        <fullName evidence="8">Enoyl-CoA hydratase</fullName>
    </recommendedName>
</protein>
<proteinExistence type="inferred from homology"/>
<dbReference type="PANTHER" id="PTHR43149">
    <property type="entry name" value="ENOYL-COA HYDRATASE"/>
    <property type="match status" value="1"/>
</dbReference>
<evidence type="ECO:0000256" key="5">
    <source>
        <dbReference type="ARBA" id="ARBA00023235"/>
    </source>
</evidence>
<keyword evidence="5" id="KW-0413">Isomerase</keyword>
<organism evidence="6 7">
    <name type="scientific">Agrocybe pediades</name>
    <dbReference type="NCBI Taxonomy" id="84607"/>
    <lineage>
        <taxon>Eukaryota</taxon>
        <taxon>Fungi</taxon>
        <taxon>Dikarya</taxon>
        <taxon>Basidiomycota</taxon>
        <taxon>Agaricomycotina</taxon>
        <taxon>Agaricomycetes</taxon>
        <taxon>Agaricomycetidae</taxon>
        <taxon>Agaricales</taxon>
        <taxon>Agaricineae</taxon>
        <taxon>Strophariaceae</taxon>
        <taxon>Agrocybe</taxon>
    </lineage>
</organism>
<name>A0A8H4R0C7_9AGAR</name>
<dbReference type="Gene3D" id="1.10.12.10">
    <property type="entry name" value="Lyase 2-enoyl-coa Hydratase, Chain A, domain 2"/>
    <property type="match status" value="1"/>
</dbReference>
<dbReference type="InterPro" id="IPR001753">
    <property type="entry name" value="Enoyl-CoA_hydra/iso"/>
</dbReference>
<dbReference type="Gene3D" id="3.90.226.10">
    <property type="entry name" value="2-enoyl-CoA Hydratase, Chain A, domain 1"/>
    <property type="match status" value="2"/>
</dbReference>
<dbReference type="InterPro" id="IPR014748">
    <property type="entry name" value="Enoyl-CoA_hydra_C"/>
</dbReference>
<dbReference type="SUPFAM" id="SSF52096">
    <property type="entry name" value="ClpP/crotonase"/>
    <property type="match status" value="1"/>
</dbReference>
<dbReference type="CDD" id="cd06558">
    <property type="entry name" value="crotonase-like"/>
    <property type="match status" value="1"/>
</dbReference>
<dbReference type="PANTHER" id="PTHR43149:SF1">
    <property type="entry name" value="DELTA(3,5)-DELTA(2,4)-DIENOYL-COA ISOMERASE, MITOCHONDRIAL"/>
    <property type="match status" value="1"/>
</dbReference>
<accession>A0A8H4R0C7</accession>
<dbReference type="GO" id="GO:0006635">
    <property type="term" value="P:fatty acid beta-oxidation"/>
    <property type="evidence" value="ECO:0007669"/>
    <property type="project" value="UniProtKB-UniPathway"/>
</dbReference>
<dbReference type="GO" id="GO:0005739">
    <property type="term" value="C:mitochondrion"/>
    <property type="evidence" value="ECO:0007669"/>
    <property type="project" value="TreeGrafter"/>
</dbReference>
<dbReference type="Proteomes" id="UP000521872">
    <property type="component" value="Unassembled WGS sequence"/>
</dbReference>
<keyword evidence="3" id="KW-0276">Fatty acid metabolism</keyword>
<dbReference type="InterPro" id="IPR045002">
    <property type="entry name" value="Ech1-like"/>
</dbReference>
<keyword evidence="7" id="KW-1185">Reference proteome</keyword>
<evidence type="ECO:0000256" key="1">
    <source>
        <dbReference type="ARBA" id="ARBA00005005"/>
    </source>
</evidence>
<dbReference type="EMBL" id="JAACJL010000015">
    <property type="protein sequence ID" value="KAF4620852.1"/>
    <property type="molecule type" value="Genomic_DNA"/>
</dbReference>
<dbReference type="UniPathway" id="UPA00659"/>
<dbReference type="InterPro" id="IPR029045">
    <property type="entry name" value="ClpP/crotonase-like_dom_sf"/>
</dbReference>
<dbReference type="Pfam" id="PF00378">
    <property type="entry name" value="ECH_1"/>
    <property type="match status" value="1"/>
</dbReference>
<dbReference type="GO" id="GO:0051750">
    <property type="term" value="F:delta(3,5)-delta(2,4)-dienoyl-CoA isomerase activity"/>
    <property type="evidence" value="ECO:0007669"/>
    <property type="project" value="TreeGrafter"/>
</dbReference>
<evidence type="ECO:0000256" key="2">
    <source>
        <dbReference type="ARBA" id="ARBA00005254"/>
    </source>
</evidence>
<gene>
    <name evidence="6" type="ORF">D9613_001053</name>
</gene>
<dbReference type="AlphaFoldDB" id="A0A8H4R0C7"/>
<keyword evidence="4" id="KW-0443">Lipid metabolism</keyword>
<reference evidence="6 7" key="1">
    <citation type="submission" date="2019-12" db="EMBL/GenBank/DDBJ databases">
        <authorList>
            <person name="Floudas D."/>
            <person name="Bentzer J."/>
            <person name="Ahren D."/>
            <person name="Johansson T."/>
            <person name="Persson P."/>
            <person name="Tunlid A."/>
        </authorList>
    </citation>
    <scope>NUCLEOTIDE SEQUENCE [LARGE SCALE GENOMIC DNA]</scope>
    <source>
        <strain evidence="6 7">CBS 102.39</strain>
    </source>
</reference>
<comment type="caution">
    <text evidence="6">The sequence shown here is derived from an EMBL/GenBank/DDBJ whole genome shotgun (WGS) entry which is preliminary data.</text>
</comment>
<sequence length="246" mass="26426">MSHYSSKSIRVSEPSSRVLLVELARTPVNAFCVELWEAYSRLFDTLEEDAYDVRALVLASAFPVIVALHGHIIGVGVDMIGGCDVRMAAEDAVFSIKEVDIGFAPGLGTLAFLPKITSNISLVRELTYTARNFSAGEALDIGLVSRVVPGGRNEVVQAALNLAEVIASKSPVAAVGVKELLRHSRDNSVADNLAYTAMWNGVALRTRDMEDIINAKLQGKKGTESEIPFAQLVSRALNCVNSGPKL</sequence>
<comment type="similarity">
    <text evidence="2">Belongs to the enoyl-CoA hydratase/isomerase family.</text>
</comment>
<evidence type="ECO:0008006" key="8">
    <source>
        <dbReference type="Google" id="ProtNLM"/>
    </source>
</evidence>